<name>A0A9D4QZX3_DREPO</name>
<proteinExistence type="predicted"/>
<reference evidence="1" key="1">
    <citation type="journal article" date="2019" name="bioRxiv">
        <title>The Genome of the Zebra Mussel, Dreissena polymorpha: A Resource for Invasive Species Research.</title>
        <authorList>
            <person name="McCartney M.A."/>
            <person name="Auch B."/>
            <person name="Kono T."/>
            <person name="Mallez S."/>
            <person name="Zhang Y."/>
            <person name="Obille A."/>
            <person name="Becker A."/>
            <person name="Abrahante J.E."/>
            <person name="Garbe J."/>
            <person name="Badalamenti J.P."/>
            <person name="Herman A."/>
            <person name="Mangelson H."/>
            <person name="Liachko I."/>
            <person name="Sullivan S."/>
            <person name="Sone E.D."/>
            <person name="Koren S."/>
            <person name="Silverstein K.A.T."/>
            <person name="Beckman K.B."/>
            <person name="Gohl D.M."/>
        </authorList>
    </citation>
    <scope>NUCLEOTIDE SEQUENCE</scope>
    <source>
        <strain evidence="1">Duluth1</strain>
        <tissue evidence="1">Whole animal</tissue>
    </source>
</reference>
<dbReference type="Proteomes" id="UP000828390">
    <property type="component" value="Unassembled WGS sequence"/>
</dbReference>
<organism evidence="1 2">
    <name type="scientific">Dreissena polymorpha</name>
    <name type="common">Zebra mussel</name>
    <name type="synonym">Mytilus polymorpha</name>
    <dbReference type="NCBI Taxonomy" id="45954"/>
    <lineage>
        <taxon>Eukaryota</taxon>
        <taxon>Metazoa</taxon>
        <taxon>Spiralia</taxon>
        <taxon>Lophotrochozoa</taxon>
        <taxon>Mollusca</taxon>
        <taxon>Bivalvia</taxon>
        <taxon>Autobranchia</taxon>
        <taxon>Heteroconchia</taxon>
        <taxon>Euheterodonta</taxon>
        <taxon>Imparidentia</taxon>
        <taxon>Neoheterodontei</taxon>
        <taxon>Myida</taxon>
        <taxon>Dreissenoidea</taxon>
        <taxon>Dreissenidae</taxon>
        <taxon>Dreissena</taxon>
    </lineage>
</organism>
<gene>
    <name evidence="1" type="ORF">DPMN_092320</name>
</gene>
<accession>A0A9D4QZX3</accession>
<evidence type="ECO:0000313" key="1">
    <source>
        <dbReference type="EMBL" id="KAH3849916.1"/>
    </source>
</evidence>
<evidence type="ECO:0000313" key="2">
    <source>
        <dbReference type="Proteomes" id="UP000828390"/>
    </source>
</evidence>
<comment type="caution">
    <text evidence="1">The sequence shown here is derived from an EMBL/GenBank/DDBJ whole genome shotgun (WGS) entry which is preliminary data.</text>
</comment>
<dbReference type="AlphaFoldDB" id="A0A9D4QZX3"/>
<sequence>MNTTGWGCGKKSRAGHKEHQTVNAIVVSGTSVGNTAATTAAAVITTKRKN</sequence>
<protein>
    <submittedName>
        <fullName evidence="1">Uncharacterized protein</fullName>
    </submittedName>
</protein>
<dbReference type="EMBL" id="JAIWYP010000003">
    <property type="protein sequence ID" value="KAH3849916.1"/>
    <property type="molecule type" value="Genomic_DNA"/>
</dbReference>
<reference evidence="1" key="2">
    <citation type="submission" date="2020-11" db="EMBL/GenBank/DDBJ databases">
        <authorList>
            <person name="McCartney M.A."/>
            <person name="Auch B."/>
            <person name="Kono T."/>
            <person name="Mallez S."/>
            <person name="Becker A."/>
            <person name="Gohl D.M."/>
            <person name="Silverstein K.A.T."/>
            <person name="Koren S."/>
            <person name="Bechman K.B."/>
            <person name="Herman A."/>
            <person name="Abrahante J.E."/>
            <person name="Garbe J."/>
        </authorList>
    </citation>
    <scope>NUCLEOTIDE SEQUENCE</scope>
    <source>
        <strain evidence="1">Duluth1</strain>
        <tissue evidence="1">Whole animal</tissue>
    </source>
</reference>
<keyword evidence="2" id="KW-1185">Reference proteome</keyword>